<dbReference type="InterPro" id="IPR036890">
    <property type="entry name" value="HATPase_C_sf"/>
</dbReference>
<evidence type="ECO:0000256" key="3">
    <source>
        <dbReference type="ARBA" id="ARBA00022553"/>
    </source>
</evidence>
<dbReference type="PANTHER" id="PTHR24421">
    <property type="entry name" value="NITRATE/NITRITE SENSOR PROTEIN NARX-RELATED"/>
    <property type="match status" value="1"/>
</dbReference>
<keyword evidence="9" id="KW-1133">Transmembrane helix</keyword>
<proteinExistence type="predicted"/>
<evidence type="ECO:0000256" key="8">
    <source>
        <dbReference type="ARBA" id="ARBA00023012"/>
    </source>
</evidence>
<keyword evidence="5" id="KW-0547">Nucleotide-binding</keyword>
<keyword evidence="3" id="KW-0597">Phosphoprotein</keyword>
<gene>
    <name evidence="13" type="ORF">BC739_005493</name>
</gene>
<dbReference type="Pfam" id="PF02518">
    <property type="entry name" value="HATPase_c"/>
    <property type="match status" value="1"/>
</dbReference>
<evidence type="ECO:0000259" key="12">
    <source>
        <dbReference type="Pfam" id="PF23539"/>
    </source>
</evidence>
<dbReference type="EMBL" id="JACJID010000004">
    <property type="protein sequence ID" value="MBA8928276.1"/>
    <property type="molecule type" value="Genomic_DNA"/>
</dbReference>
<keyword evidence="14" id="KW-1185">Reference proteome</keyword>
<feature type="domain" description="Signal transduction histidine kinase subgroup 3 dimerisation and phosphoacceptor" evidence="11">
    <location>
        <begin position="166"/>
        <end position="230"/>
    </location>
</feature>
<dbReference type="Pfam" id="PF07730">
    <property type="entry name" value="HisKA_3"/>
    <property type="match status" value="1"/>
</dbReference>
<dbReference type="PANTHER" id="PTHR24421:SF10">
    <property type="entry name" value="NITRATE_NITRITE SENSOR PROTEIN NARQ"/>
    <property type="match status" value="1"/>
</dbReference>
<feature type="transmembrane region" description="Helical" evidence="9">
    <location>
        <begin position="56"/>
        <end position="72"/>
    </location>
</feature>
<dbReference type="CDD" id="cd16917">
    <property type="entry name" value="HATPase_UhpB-NarQ-NarX-like"/>
    <property type="match status" value="1"/>
</dbReference>
<dbReference type="InterPro" id="IPR003594">
    <property type="entry name" value="HATPase_dom"/>
</dbReference>
<feature type="transmembrane region" description="Helical" evidence="9">
    <location>
        <begin position="34"/>
        <end position="51"/>
    </location>
</feature>
<evidence type="ECO:0000256" key="7">
    <source>
        <dbReference type="ARBA" id="ARBA00022840"/>
    </source>
</evidence>
<keyword evidence="8" id="KW-0902">Two-component regulatory system</keyword>
<dbReference type="Gene3D" id="1.20.5.1930">
    <property type="match status" value="1"/>
</dbReference>
<feature type="transmembrane region" description="Helical" evidence="9">
    <location>
        <begin position="102"/>
        <end position="118"/>
    </location>
</feature>
<dbReference type="GO" id="GO:0016301">
    <property type="term" value="F:kinase activity"/>
    <property type="evidence" value="ECO:0007669"/>
    <property type="project" value="UniProtKB-KW"/>
</dbReference>
<dbReference type="EC" id="2.7.13.3" evidence="2"/>
<organism evidence="13 14">
    <name type="scientific">Kutzneria viridogrisea</name>
    <dbReference type="NCBI Taxonomy" id="47990"/>
    <lineage>
        <taxon>Bacteria</taxon>
        <taxon>Bacillati</taxon>
        <taxon>Actinomycetota</taxon>
        <taxon>Actinomycetes</taxon>
        <taxon>Pseudonocardiales</taxon>
        <taxon>Pseudonocardiaceae</taxon>
        <taxon>Kutzneria</taxon>
    </lineage>
</organism>
<dbReference type="Pfam" id="PF23539">
    <property type="entry name" value="DUF7134"/>
    <property type="match status" value="1"/>
</dbReference>
<evidence type="ECO:0000313" key="13">
    <source>
        <dbReference type="EMBL" id="MBA8928276.1"/>
    </source>
</evidence>
<feature type="transmembrane region" description="Helical" evidence="9">
    <location>
        <begin position="78"/>
        <end position="95"/>
    </location>
</feature>
<keyword evidence="9" id="KW-0812">Transmembrane</keyword>
<evidence type="ECO:0000256" key="5">
    <source>
        <dbReference type="ARBA" id="ARBA00022741"/>
    </source>
</evidence>
<dbReference type="InterPro" id="IPR011712">
    <property type="entry name" value="Sig_transdc_His_kin_sub3_dim/P"/>
</dbReference>
<comment type="catalytic activity">
    <reaction evidence="1">
        <text>ATP + protein L-histidine = ADP + protein N-phospho-L-histidine.</text>
        <dbReference type="EC" id="2.7.13.3"/>
    </reaction>
</comment>
<dbReference type="SUPFAM" id="SSF55874">
    <property type="entry name" value="ATPase domain of HSP90 chaperone/DNA topoisomerase II/histidine kinase"/>
    <property type="match status" value="1"/>
</dbReference>
<feature type="domain" description="Histidine kinase/HSP90-like ATPase" evidence="10">
    <location>
        <begin position="279"/>
        <end position="365"/>
    </location>
</feature>
<evidence type="ECO:0000313" key="14">
    <source>
        <dbReference type="Proteomes" id="UP000517916"/>
    </source>
</evidence>
<accession>A0ABR6BN10</accession>
<comment type="caution">
    <text evidence="13">The sequence shown here is derived from an EMBL/GenBank/DDBJ whole genome shotgun (WGS) entry which is preliminary data.</text>
</comment>
<dbReference type="Proteomes" id="UP000517916">
    <property type="component" value="Unassembled WGS sequence"/>
</dbReference>
<keyword evidence="7" id="KW-0067">ATP-binding</keyword>
<dbReference type="InterPro" id="IPR050482">
    <property type="entry name" value="Sensor_HK_TwoCompSys"/>
</dbReference>
<name>A0ABR6BN10_9PSEU</name>
<dbReference type="RefSeq" id="WP_318296630.1">
    <property type="nucleotide sequence ID" value="NZ_BAAABQ010000073.1"/>
</dbReference>
<evidence type="ECO:0000259" key="11">
    <source>
        <dbReference type="Pfam" id="PF07730"/>
    </source>
</evidence>
<reference evidence="13 14" key="1">
    <citation type="submission" date="2020-08" db="EMBL/GenBank/DDBJ databases">
        <title>Genomic Encyclopedia of Archaeal and Bacterial Type Strains, Phase II (KMG-II): from individual species to whole genera.</title>
        <authorList>
            <person name="Goeker M."/>
        </authorList>
    </citation>
    <scope>NUCLEOTIDE SEQUENCE [LARGE SCALE GENOMIC DNA]</scope>
    <source>
        <strain evidence="13 14">DSM 43850</strain>
    </source>
</reference>
<evidence type="ECO:0000256" key="4">
    <source>
        <dbReference type="ARBA" id="ARBA00022679"/>
    </source>
</evidence>
<protein>
    <recommendedName>
        <fullName evidence="2">histidine kinase</fullName>
        <ecNumber evidence="2">2.7.13.3</ecNumber>
    </recommendedName>
</protein>
<dbReference type="InterPro" id="IPR055558">
    <property type="entry name" value="DUF7134"/>
</dbReference>
<evidence type="ECO:0000256" key="1">
    <source>
        <dbReference type="ARBA" id="ARBA00000085"/>
    </source>
</evidence>
<feature type="domain" description="DUF7134" evidence="12">
    <location>
        <begin position="7"/>
        <end position="145"/>
    </location>
</feature>
<evidence type="ECO:0000256" key="2">
    <source>
        <dbReference type="ARBA" id="ARBA00012438"/>
    </source>
</evidence>
<sequence length="368" mass="39005">MRVILRSVLADVVLAVVLTGLSLATLGTMSTVRADWLGYLLAALCIAPVALRQRAPLTITLVMCGALITYLLLGYGDFPSGGVGLLIGLFSVAVVRPWPMTLLALLAGLTVVVVSYSLTSGHVVWPQVCTAVVHCLAACVLGESTKRWSRRVEGLAEQAARAVVEERGRIAHELHDVVAHHMSVISLQAGLAEYVIDSDPRVAREALATVGTTSREALAEMRRLLDVLRVDQAGTLSPQPGLSELDGLLDRLRGTGLRVDLAVTGTRRPLPPGPDLCAYRVAQESLTNVLKHAGPATARLDLDYGEHTLTVKITDDGRGDAAAHSATAPRGIAGMRERTELYGGVLTAGPRPEGGFAVVLRLPYAEVS</sequence>
<keyword evidence="4" id="KW-0808">Transferase</keyword>
<evidence type="ECO:0000259" key="10">
    <source>
        <dbReference type="Pfam" id="PF02518"/>
    </source>
</evidence>
<evidence type="ECO:0000256" key="6">
    <source>
        <dbReference type="ARBA" id="ARBA00022777"/>
    </source>
</evidence>
<keyword evidence="9" id="KW-0472">Membrane</keyword>
<dbReference type="Gene3D" id="3.30.565.10">
    <property type="entry name" value="Histidine kinase-like ATPase, C-terminal domain"/>
    <property type="match status" value="1"/>
</dbReference>
<evidence type="ECO:0000256" key="9">
    <source>
        <dbReference type="SAM" id="Phobius"/>
    </source>
</evidence>
<keyword evidence="6 13" id="KW-0418">Kinase</keyword>